<dbReference type="EMBL" id="GU568002">
    <property type="protein sequence ID" value="ADI22991.1"/>
    <property type="molecule type" value="Genomic_DNA"/>
</dbReference>
<name>E7C6B7_9BACT</name>
<proteinExistence type="predicted"/>
<accession>E7C6B7</accession>
<reference evidence="1" key="1">
    <citation type="submission" date="2010-01" db="EMBL/GenBank/DDBJ databases">
        <title>Genome fragments of uncultured bacteria from the North Pacific subtropical Gyre.</title>
        <authorList>
            <person name="Pham V.D."/>
            <person name="Delong E.F."/>
        </authorList>
    </citation>
    <scope>NUCLEOTIDE SEQUENCE</scope>
</reference>
<organism evidence="1">
    <name type="scientific">uncultured nuHF2 cluster bacterium HF0500_39O04</name>
    <dbReference type="NCBI Taxonomy" id="723590"/>
    <lineage>
        <taxon>Bacteria</taxon>
        <taxon>environmental samples</taxon>
    </lineage>
</organism>
<evidence type="ECO:0000313" key="1">
    <source>
        <dbReference type="EMBL" id="ADI22991.1"/>
    </source>
</evidence>
<protein>
    <recommendedName>
        <fullName evidence="2">ABM domain-containing protein</fullName>
    </recommendedName>
</protein>
<dbReference type="AlphaFoldDB" id="E7C6B7"/>
<evidence type="ECO:0008006" key="2">
    <source>
        <dbReference type="Google" id="ProtNLM"/>
    </source>
</evidence>
<sequence>MYASYIEAKVKSGTSAKAIELAKNMISDVGEIPNVKKFILIDKGNDNILLLAFYNTAEEQEAAGPLAKELLGRLEHFYVAPPERMQVEVPINHSYEQGEAIAL</sequence>